<dbReference type="EMBL" id="CP061800">
    <property type="protein sequence ID" value="QTA85759.1"/>
    <property type="molecule type" value="Genomic_DNA"/>
</dbReference>
<evidence type="ECO:0000313" key="1">
    <source>
        <dbReference type="EMBL" id="QTA85759.1"/>
    </source>
</evidence>
<dbReference type="KEGG" id="dmm:dnm_017730"/>
<proteinExistence type="predicted"/>
<dbReference type="AlphaFoldDB" id="A0A975BHC8"/>
<accession>A0A975BHC8</accession>
<protein>
    <submittedName>
        <fullName evidence="1">Uncharacterized protein</fullName>
    </submittedName>
</protein>
<sequence length="64" mass="7228">MGAYNSDLSVLRLSVTRGRNAGNCCHLDVNEKHIRVREPLCSDMTNYRGHNENSMCLPPPSRKL</sequence>
<dbReference type="Proteomes" id="UP000663722">
    <property type="component" value="Chromosome"/>
</dbReference>
<keyword evidence="2" id="KW-1185">Reference proteome</keyword>
<gene>
    <name evidence="1" type="ORF">dnm_017730</name>
</gene>
<evidence type="ECO:0000313" key="2">
    <source>
        <dbReference type="Proteomes" id="UP000663722"/>
    </source>
</evidence>
<organism evidence="1 2">
    <name type="scientific">Desulfonema magnum</name>
    <dbReference type="NCBI Taxonomy" id="45655"/>
    <lineage>
        <taxon>Bacteria</taxon>
        <taxon>Pseudomonadati</taxon>
        <taxon>Thermodesulfobacteriota</taxon>
        <taxon>Desulfobacteria</taxon>
        <taxon>Desulfobacterales</taxon>
        <taxon>Desulfococcaceae</taxon>
        <taxon>Desulfonema</taxon>
    </lineage>
</organism>
<reference evidence="1" key="1">
    <citation type="journal article" date="2021" name="Microb. Physiol.">
        <title>Proteogenomic Insights into the Physiology of Marine, Sulfate-Reducing, Filamentous Desulfonema limicola and Desulfonema magnum.</title>
        <authorList>
            <person name="Schnaars V."/>
            <person name="Wohlbrand L."/>
            <person name="Scheve S."/>
            <person name="Hinrichs C."/>
            <person name="Reinhardt R."/>
            <person name="Rabus R."/>
        </authorList>
    </citation>
    <scope>NUCLEOTIDE SEQUENCE</scope>
    <source>
        <strain evidence="1">4be13</strain>
    </source>
</reference>
<name>A0A975BHC8_9BACT</name>